<protein>
    <submittedName>
        <fullName evidence="1">Uncharacterized protein</fullName>
    </submittedName>
</protein>
<organism evidence="1">
    <name type="scientific">Anguilla anguilla</name>
    <name type="common">European freshwater eel</name>
    <name type="synonym">Muraena anguilla</name>
    <dbReference type="NCBI Taxonomy" id="7936"/>
    <lineage>
        <taxon>Eukaryota</taxon>
        <taxon>Metazoa</taxon>
        <taxon>Chordata</taxon>
        <taxon>Craniata</taxon>
        <taxon>Vertebrata</taxon>
        <taxon>Euteleostomi</taxon>
        <taxon>Actinopterygii</taxon>
        <taxon>Neopterygii</taxon>
        <taxon>Teleostei</taxon>
        <taxon>Anguilliformes</taxon>
        <taxon>Anguillidae</taxon>
        <taxon>Anguilla</taxon>
    </lineage>
</organism>
<evidence type="ECO:0000313" key="1">
    <source>
        <dbReference type="EMBL" id="JAH60711.1"/>
    </source>
</evidence>
<dbReference type="EMBL" id="GBXM01047866">
    <property type="protein sequence ID" value="JAH60711.1"/>
    <property type="molecule type" value="Transcribed_RNA"/>
</dbReference>
<reference evidence="1" key="1">
    <citation type="submission" date="2014-11" db="EMBL/GenBank/DDBJ databases">
        <authorList>
            <person name="Amaro Gonzalez C."/>
        </authorList>
    </citation>
    <scope>NUCLEOTIDE SEQUENCE</scope>
</reference>
<sequence length="18" mass="2079">MTEKTIQLKKLSVTVIFV</sequence>
<dbReference type="AlphaFoldDB" id="A0A0E9U4F4"/>
<proteinExistence type="predicted"/>
<accession>A0A0E9U4F4</accession>
<reference evidence="1" key="2">
    <citation type="journal article" date="2015" name="Fish Shellfish Immunol.">
        <title>Early steps in the European eel (Anguilla anguilla)-Vibrio vulnificus interaction in the gills: Role of the RtxA13 toxin.</title>
        <authorList>
            <person name="Callol A."/>
            <person name="Pajuelo D."/>
            <person name="Ebbesson L."/>
            <person name="Teles M."/>
            <person name="MacKenzie S."/>
            <person name="Amaro C."/>
        </authorList>
    </citation>
    <scope>NUCLEOTIDE SEQUENCE</scope>
</reference>
<name>A0A0E9U4F4_ANGAN</name>